<dbReference type="Proteomes" id="UP001140978">
    <property type="component" value="Unassembled WGS sequence"/>
</dbReference>
<dbReference type="AlphaFoldDB" id="A0A9X4F8K2"/>
<keyword evidence="2" id="KW-0675">Receptor</keyword>
<dbReference type="SUPFAM" id="SSF52200">
    <property type="entry name" value="Toll/Interleukin receptor TIR domain"/>
    <property type="match status" value="1"/>
</dbReference>
<sequence>MVQFTTFNDLTSFNRNLATNSQVILKAAYSKGNKDTFLSHSSKDAEYLPGVIELLEKHGASVYCDLDDDRMPETPNPDTAKIIKGQIQESKKLVVFVTINSKDSKWVPWELGIGDASLTTSNVALLPVANNSYEQSWAKQEYLGIYRHIVYGALQGEPKPVWMVYDYRTNTATKLSKWFRG</sequence>
<reference evidence="2" key="1">
    <citation type="submission" date="2022-02" db="EMBL/GenBank/DDBJ databases">
        <title>Emergence and expansion in Europe of a Vibrio aestuarianus clonal complex pathogenic for oysters.</title>
        <authorList>
            <person name="Mesnil A."/>
            <person name="Travers M.-A."/>
        </authorList>
    </citation>
    <scope>NUCLEOTIDE SEQUENCE</scope>
    <source>
        <strain evidence="2">19_064_15T1</strain>
    </source>
</reference>
<name>A0A9X4F8K2_9VIBR</name>
<dbReference type="Gene3D" id="3.40.50.10140">
    <property type="entry name" value="Toll/interleukin-1 receptor homology (TIR) domain"/>
    <property type="match status" value="1"/>
</dbReference>
<organism evidence="2 3">
    <name type="scientific">Vibrio aestuarianus</name>
    <dbReference type="NCBI Taxonomy" id="28171"/>
    <lineage>
        <taxon>Bacteria</taxon>
        <taxon>Pseudomonadati</taxon>
        <taxon>Pseudomonadota</taxon>
        <taxon>Gammaproteobacteria</taxon>
        <taxon>Vibrionales</taxon>
        <taxon>Vibrionaceae</taxon>
        <taxon>Vibrio</taxon>
    </lineage>
</organism>
<dbReference type="GO" id="GO:0007165">
    <property type="term" value="P:signal transduction"/>
    <property type="evidence" value="ECO:0007669"/>
    <property type="project" value="InterPro"/>
</dbReference>
<dbReference type="EMBL" id="JAKNAX010000029">
    <property type="protein sequence ID" value="MDE1347066.1"/>
    <property type="molecule type" value="Genomic_DNA"/>
</dbReference>
<dbReference type="InterPro" id="IPR035897">
    <property type="entry name" value="Toll_tir_struct_dom_sf"/>
</dbReference>
<comment type="caution">
    <text evidence="2">The sequence shown here is derived from an EMBL/GenBank/DDBJ whole genome shotgun (WGS) entry which is preliminary data.</text>
</comment>
<dbReference type="Pfam" id="PF13676">
    <property type="entry name" value="TIR_2"/>
    <property type="match status" value="1"/>
</dbReference>
<dbReference type="InterPro" id="IPR000157">
    <property type="entry name" value="TIR_dom"/>
</dbReference>
<evidence type="ECO:0000259" key="1">
    <source>
        <dbReference type="Pfam" id="PF13676"/>
    </source>
</evidence>
<evidence type="ECO:0000313" key="3">
    <source>
        <dbReference type="Proteomes" id="UP001140978"/>
    </source>
</evidence>
<gene>
    <name evidence="2" type="ORF">L9X51_11565</name>
</gene>
<protein>
    <submittedName>
        <fullName evidence="2">Toll/interleukin-1 receptor domain-containing protein</fullName>
    </submittedName>
</protein>
<feature type="domain" description="TIR" evidence="1">
    <location>
        <begin position="37"/>
        <end position="131"/>
    </location>
</feature>
<accession>A0A9X4F8K2</accession>
<dbReference type="RefSeq" id="WP_274676104.1">
    <property type="nucleotide sequence ID" value="NZ_JAKNAX010000029.1"/>
</dbReference>
<proteinExistence type="predicted"/>
<evidence type="ECO:0000313" key="2">
    <source>
        <dbReference type="EMBL" id="MDE1347066.1"/>
    </source>
</evidence>